<dbReference type="SUPFAM" id="SSF49899">
    <property type="entry name" value="Concanavalin A-like lectins/glucanases"/>
    <property type="match status" value="2"/>
</dbReference>
<comment type="similarity">
    <text evidence="1">Belongs to the glycosyl hydrolase 32 family.</text>
</comment>
<evidence type="ECO:0000259" key="6">
    <source>
        <dbReference type="Pfam" id="PF08244"/>
    </source>
</evidence>
<proteinExistence type="inferred from homology"/>
<dbReference type="CDD" id="cd18622">
    <property type="entry name" value="GH32_Inu-like"/>
    <property type="match status" value="1"/>
</dbReference>
<feature type="domain" description="Glycosyl hydrolase family 32 N-terminal" evidence="5">
    <location>
        <begin position="54"/>
        <end position="339"/>
    </location>
</feature>
<evidence type="ECO:0000259" key="5">
    <source>
        <dbReference type="Pfam" id="PF00251"/>
    </source>
</evidence>
<name>A0A841FQK2_9ACTN</name>
<organism evidence="7 8">
    <name type="scientific">Phytomonospora endophytica</name>
    <dbReference type="NCBI Taxonomy" id="714109"/>
    <lineage>
        <taxon>Bacteria</taxon>
        <taxon>Bacillati</taxon>
        <taxon>Actinomycetota</taxon>
        <taxon>Actinomycetes</taxon>
        <taxon>Micromonosporales</taxon>
        <taxon>Micromonosporaceae</taxon>
        <taxon>Phytomonospora</taxon>
    </lineage>
</organism>
<dbReference type="InterPro" id="IPR013148">
    <property type="entry name" value="Glyco_hydro_32_N"/>
</dbReference>
<sequence length="804" mass="85572">MSGTRRALVRLVTLLAALALLVPAAPASAGTPGEYPEFPYPATGYDEPERGQFHFTSRGGWMNDVNAPLYHQGQYHLFYQHNPHGLAWDTMHWGHATSPDLVHWTQRPVALEPGVHPGDLWSGGGVVDTANTSGLGTAQNPPIVVFSGTNGVRVFYSTDGARTFQAYDGGRPVAVPQGTSRDPKVVWHAATQRWSMVVWSDAGGNGVDVYTSPDLLHWSKTSRFAAGWLFECPDLYPLPVDGDASRTRWVLNDASGEYVTGDFDGAVFRPDQATPQRMDHGPSAFDGTIYAGLTFQNTPGSRVVQMAWMPRSRGSSWTGAATFPVTLGLKTFADGVRLTRTPVAELSSLRYGSRSYGARTLTGPQAWDLLAGVEGDTFEVLADFDAAASTAARFGFRSDTRADGSGGVEVGYDKAAGALRGAPLAPVNGRVRMRLLVDRDQLEVFAGDGRYSYTDTPPFDRSPDTRGLRLFATGGDVRLVSLEVHRLASAWNTAESTLSTNLPGTWRPAGGAWRDVGGGKRGSAAGDAFYLNDTVRTDFAYEADVSIVDGRAAALTFRASADVSGHYTVNVDADGYVRLWRPGQVLATVPFAVARDRWYHLKVVAQGARLRVYLDHSPAPLIDLSDTAYAGGRLGVNVYAGTGDFQNARVDGSAVTGPAGPWTPLSGAWTAPGALRGAAVGDGFYLSSLRGGDFTYGGDLRLTAGRAAALTFRASPDGSGHYTANVDTAGYVKLWRPGADLAVVPAVIVAGRTYRLTVVASGPRIRVFLDGVALVDVTDGAYASGFFGLNVFDGTATFSGVTVS</sequence>
<dbReference type="InterPro" id="IPR023296">
    <property type="entry name" value="Glyco_hydro_beta-prop_sf"/>
</dbReference>
<feature type="signal peptide" evidence="4">
    <location>
        <begin position="1"/>
        <end position="29"/>
    </location>
</feature>
<dbReference type="AlphaFoldDB" id="A0A841FQK2"/>
<accession>A0A841FQK2</accession>
<dbReference type="SMART" id="SM00640">
    <property type="entry name" value="Glyco_32"/>
    <property type="match status" value="1"/>
</dbReference>
<evidence type="ECO:0000313" key="8">
    <source>
        <dbReference type="Proteomes" id="UP000548476"/>
    </source>
</evidence>
<evidence type="ECO:0000256" key="3">
    <source>
        <dbReference type="ARBA" id="ARBA00023295"/>
    </source>
</evidence>
<gene>
    <name evidence="7" type="ORF">HNR73_002693</name>
</gene>
<dbReference type="PANTHER" id="PTHR42800:SF1">
    <property type="entry name" value="EXOINULINASE INUD (AFU_ORTHOLOGUE AFUA_5G00480)"/>
    <property type="match status" value="1"/>
</dbReference>
<evidence type="ECO:0000256" key="4">
    <source>
        <dbReference type="SAM" id="SignalP"/>
    </source>
</evidence>
<protein>
    <submittedName>
        <fullName evidence="7">Fructan beta-fructosidase</fullName>
        <ecNumber evidence="7">3.2.1.80</ecNumber>
    </submittedName>
</protein>
<dbReference type="InterPro" id="IPR006311">
    <property type="entry name" value="TAT_signal"/>
</dbReference>
<evidence type="ECO:0000256" key="1">
    <source>
        <dbReference type="ARBA" id="ARBA00009902"/>
    </source>
</evidence>
<dbReference type="InterPro" id="IPR013320">
    <property type="entry name" value="ConA-like_dom_sf"/>
</dbReference>
<dbReference type="Pfam" id="PF08244">
    <property type="entry name" value="Glyco_hydro_32C"/>
    <property type="match status" value="1"/>
</dbReference>
<dbReference type="Gene3D" id="2.60.120.560">
    <property type="entry name" value="Exo-inulinase, domain 1"/>
    <property type="match status" value="3"/>
</dbReference>
<dbReference type="EMBL" id="JACHGT010000005">
    <property type="protein sequence ID" value="MBB6034839.1"/>
    <property type="molecule type" value="Genomic_DNA"/>
</dbReference>
<dbReference type="PROSITE" id="PS51318">
    <property type="entry name" value="TAT"/>
    <property type="match status" value="1"/>
</dbReference>
<keyword evidence="3 7" id="KW-0326">Glycosidase</keyword>
<dbReference type="PANTHER" id="PTHR42800">
    <property type="entry name" value="EXOINULINASE INUD (AFU_ORTHOLOGUE AFUA_5G00480)"/>
    <property type="match status" value="1"/>
</dbReference>
<comment type="caution">
    <text evidence="7">The sequence shown here is derived from an EMBL/GenBank/DDBJ whole genome shotgun (WGS) entry which is preliminary data.</text>
</comment>
<feature type="chain" id="PRO_5032800074" evidence="4">
    <location>
        <begin position="30"/>
        <end position="804"/>
    </location>
</feature>
<dbReference type="Gene3D" id="2.115.10.20">
    <property type="entry name" value="Glycosyl hydrolase domain, family 43"/>
    <property type="match status" value="1"/>
</dbReference>
<dbReference type="GO" id="GO:0005737">
    <property type="term" value="C:cytoplasm"/>
    <property type="evidence" value="ECO:0007669"/>
    <property type="project" value="TreeGrafter"/>
</dbReference>
<dbReference type="EC" id="3.2.1.80" evidence="7"/>
<dbReference type="GO" id="GO:0004575">
    <property type="term" value="F:sucrose alpha-glucosidase activity"/>
    <property type="evidence" value="ECO:0007669"/>
    <property type="project" value="TreeGrafter"/>
</dbReference>
<dbReference type="Pfam" id="PF00251">
    <property type="entry name" value="Glyco_hydro_32N"/>
    <property type="match status" value="1"/>
</dbReference>
<dbReference type="InterPro" id="IPR001362">
    <property type="entry name" value="Glyco_hydro_32"/>
</dbReference>
<dbReference type="SUPFAM" id="SSF75005">
    <property type="entry name" value="Arabinanase/levansucrase/invertase"/>
    <property type="match status" value="1"/>
</dbReference>
<evidence type="ECO:0000313" key="7">
    <source>
        <dbReference type="EMBL" id="MBB6034839.1"/>
    </source>
</evidence>
<keyword evidence="4" id="KW-0732">Signal</keyword>
<feature type="domain" description="Glycosyl hydrolase family 32 C-terminal" evidence="6">
    <location>
        <begin position="345"/>
        <end position="485"/>
    </location>
</feature>
<keyword evidence="2 7" id="KW-0378">Hydrolase</keyword>
<dbReference type="RefSeq" id="WP_184787699.1">
    <property type="nucleotide sequence ID" value="NZ_BONT01000067.1"/>
</dbReference>
<keyword evidence="8" id="KW-1185">Reference proteome</keyword>
<dbReference type="GO" id="GO:0051669">
    <property type="term" value="F:fructan beta-fructosidase activity"/>
    <property type="evidence" value="ECO:0007669"/>
    <property type="project" value="UniProtKB-EC"/>
</dbReference>
<dbReference type="GO" id="GO:0005987">
    <property type="term" value="P:sucrose catabolic process"/>
    <property type="evidence" value="ECO:0007669"/>
    <property type="project" value="TreeGrafter"/>
</dbReference>
<evidence type="ECO:0000256" key="2">
    <source>
        <dbReference type="ARBA" id="ARBA00022801"/>
    </source>
</evidence>
<dbReference type="InterPro" id="IPR013189">
    <property type="entry name" value="Glyco_hydro_32_C"/>
</dbReference>
<dbReference type="Proteomes" id="UP000548476">
    <property type="component" value="Unassembled WGS sequence"/>
</dbReference>
<reference evidence="7 8" key="1">
    <citation type="submission" date="2020-08" db="EMBL/GenBank/DDBJ databases">
        <title>Genomic Encyclopedia of Type Strains, Phase IV (KMG-IV): sequencing the most valuable type-strain genomes for metagenomic binning, comparative biology and taxonomic classification.</title>
        <authorList>
            <person name="Goeker M."/>
        </authorList>
    </citation>
    <scope>NUCLEOTIDE SEQUENCE [LARGE SCALE GENOMIC DNA]</scope>
    <source>
        <strain evidence="7 8">YIM 65646</strain>
    </source>
</reference>